<sequence>MHVDDPVEDGEHFVAAVEYAFRQYDPGRFNCMRFAGVNTLFGEMILKLRAARTCATVRGDVREHNNQESREGQEARCILLSH</sequence>
<dbReference type="EMBL" id="PDOB01000017">
    <property type="protein sequence ID" value="PIL39542.1"/>
    <property type="molecule type" value="Genomic_DNA"/>
</dbReference>
<keyword evidence="2" id="KW-1185">Reference proteome</keyword>
<reference evidence="1 2" key="1">
    <citation type="submission" date="2017-10" db="EMBL/GenBank/DDBJ databases">
        <title>Massilia psychrophilum sp. nov., a novel purple-pigmented bacterium isolated from Tianshan glacier, Xinjiang Municipality, China.</title>
        <authorList>
            <person name="Wang H."/>
        </authorList>
    </citation>
    <scope>NUCLEOTIDE SEQUENCE [LARGE SCALE GENOMIC DNA]</scope>
    <source>
        <strain evidence="1 2">JCM 30813</strain>
    </source>
</reference>
<accession>A0A2G8T0N8</accession>
<evidence type="ECO:0000313" key="1">
    <source>
        <dbReference type="EMBL" id="PIL39542.1"/>
    </source>
</evidence>
<organism evidence="1 2">
    <name type="scientific">Massilia psychrophila</name>
    <dbReference type="NCBI Taxonomy" id="1603353"/>
    <lineage>
        <taxon>Bacteria</taxon>
        <taxon>Pseudomonadati</taxon>
        <taxon>Pseudomonadota</taxon>
        <taxon>Betaproteobacteria</taxon>
        <taxon>Burkholderiales</taxon>
        <taxon>Oxalobacteraceae</taxon>
        <taxon>Telluria group</taxon>
        <taxon>Massilia</taxon>
    </lineage>
</organism>
<evidence type="ECO:0000313" key="2">
    <source>
        <dbReference type="Proteomes" id="UP000228593"/>
    </source>
</evidence>
<name>A0A2G8T0N8_9BURK</name>
<dbReference type="AlphaFoldDB" id="A0A2G8T0N8"/>
<dbReference type="Proteomes" id="UP000228593">
    <property type="component" value="Unassembled WGS sequence"/>
</dbReference>
<protein>
    <submittedName>
        <fullName evidence="1">Uncharacterized protein</fullName>
    </submittedName>
</protein>
<proteinExistence type="predicted"/>
<comment type="caution">
    <text evidence="1">The sequence shown here is derived from an EMBL/GenBank/DDBJ whole genome shotgun (WGS) entry which is preliminary data.</text>
</comment>
<gene>
    <name evidence="1" type="ORF">CR103_12395</name>
</gene>